<dbReference type="EC" id="2.1.1.80" evidence="5"/>
<dbReference type="PANTHER" id="PTHR24422:SF19">
    <property type="entry name" value="CHEMOTAXIS PROTEIN METHYLTRANSFERASE"/>
    <property type="match status" value="1"/>
</dbReference>
<dbReference type="InterPro" id="IPR000780">
    <property type="entry name" value="CheR_MeTrfase"/>
</dbReference>
<gene>
    <name evidence="7" type="ORF">BMG00_01130</name>
</gene>
<dbReference type="Gene3D" id="3.40.50.150">
    <property type="entry name" value="Vaccinia Virus protein VP39"/>
    <property type="match status" value="1"/>
</dbReference>
<dbReference type="InterPro" id="IPR026024">
    <property type="entry name" value="Chemotaxis_MeTrfase_CheR"/>
</dbReference>
<dbReference type="InterPro" id="IPR022641">
    <property type="entry name" value="CheR_N"/>
</dbReference>
<protein>
    <recommendedName>
        <fullName evidence="5">Chemotaxis protein methyltransferase</fullName>
        <ecNumber evidence="5">2.1.1.80</ecNumber>
    </recommendedName>
</protein>
<accession>A0ABX3MLV2</accession>
<dbReference type="Gene3D" id="1.10.155.10">
    <property type="entry name" value="Chemotaxis receptor methyltransferase CheR, N-terminal domain"/>
    <property type="match status" value="1"/>
</dbReference>
<proteinExistence type="predicted"/>
<evidence type="ECO:0000256" key="5">
    <source>
        <dbReference type="PIRNR" id="PIRNR000410"/>
    </source>
</evidence>
<keyword evidence="4 5" id="KW-0949">S-adenosyl-L-methionine</keyword>
<organism evidence="7 8">
    <name type="scientific">Thioclava marina</name>
    <dbReference type="NCBI Taxonomy" id="1915077"/>
    <lineage>
        <taxon>Bacteria</taxon>
        <taxon>Pseudomonadati</taxon>
        <taxon>Pseudomonadota</taxon>
        <taxon>Alphaproteobacteria</taxon>
        <taxon>Rhodobacterales</taxon>
        <taxon>Paracoccaceae</taxon>
        <taxon>Thioclava</taxon>
    </lineage>
</organism>
<comment type="caution">
    <text evidence="7">The sequence shown here is derived from an EMBL/GenBank/DDBJ whole genome shotgun (WGS) entry which is preliminary data.</text>
</comment>
<reference evidence="7 8" key="1">
    <citation type="submission" date="2016-11" db="EMBL/GenBank/DDBJ databases">
        <title>A multilocus sequence analysis scheme for characterization of bacteria in the genus Thioclava.</title>
        <authorList>
            <person name="Liu Y."/>
            <person name="Shao Z."/>
        </authorList>
    </citation>
    <scope>NUCLEOTIDE SEQUENCE [LARGE SCALE GENOMIC DNA]</scope>
    <source>
        <strain evidence="7 8">11.10-0-13</strain>
    </source>
</reference>
<feature type="domain" description="CheR-type methyltransferase" evidence="6">
    <location>
        <begin position="7"/>
        <end position="282"/>
    </location>
</feature>
<evidence type="ECO:0000259" key="6">
    <source>
        <dbReference type="PROSITE" id="PS50123"/>
    </source>
</evidence>
<dbReference type="SUPFAM" id="SSF53335">
    <property type="entry name" value="S-adenosyl-L-methionine-dependent methyltransferases"/>
    <property type="match status" value="1"/>
</dbReference>
<evidence type="ECO:0000256" key="3">
    <source>
        <dbReference type="ARBA" id="ARBA00022679"/>
    </source>
</evidence>
<keyword evidence="3 5" id="KW-0808">Transferase</keyword>
<dbReference type="RefSeq" id="WP_078573138.1">
    <property type="nucleotide sequence ID" value="NZ_MPZS01000001.1"/>
</dbReference>
<evidence type="ECO:0000256" key="1">
    <source>
        <dbReference type="ARBA" id="ARBA00001541"/>
    </source>
</evidence>
<dbReference type="InterPro" id="IPR050903">
    <property type="entry name" value="Bact_Chemotaxis_MeTrfase"/>
</dbReference>
<dbReference type="PRINTS" id="PR00996">
    <property type="entry name" value="CHERMTFRASE"/>
</dbReference>
<evidence type="ECO:0000313" key="8">
    <source>
        <dbReference type="Proteomes" id="UP000242224"/>
    </source>
</evidence>
<name>A0ABX3MLV2_9RHOB</name>
<sequence>MSTTEQLTPNQLSPAPHELEAIARILHDATGIVITQGKSSMVQSRLSKRLRELGMSDYATYIAHVTSESGVEERRAMISALTTNVTRFFRENHHFETLSTAALPPLIARARAGERIRLWSAGSSNGQEAYSIAMMIAEAAPDYAKLDLRILASDIDPHMIAAGQAGLYDSSALASVPTDMQRKYFSRKGEKVQIATPLRELISFRELNLHEQWPMRGRFDIIFCRNVVIYFDPDAQARLWQRFEAQLAPEGWLFVGHSERIADLSQSNLVTAGVTTYRLRAETTTRETRKWH</sequence>
<comment type="catalytic activity">
    <reaction evidence="1 5">
        <text>L-glutamyl-[protein] + S-adenosyl-L-methionine = [protein]-L-glutamate 5-O-methyl ester + S-adenosyl-L-homocysteine</text>
        <dbReference type="Rhea" id="RHEA:24452"/>
        <dbReference type="Rhea" id="RHEA-COMP:10208"/>
        <dbReference type="Rhea" id="RHEA-COMP:10311"/>
        <dbReference type="ChEBI" id="CHEBI:29973"/>
        <dbReference type="ChEBI" id="CHEBI:57856"/>
        <dbReference type="ChEBI" id="CHEBI:59789"/>
        <dbReference type="ChEBI" id="CHEBI:82795"/>
        <dbReference type="EC" id="2.1.1.80"/>
    </reaction>
</comment>
<dbReference type="PIRSF" id="PIRSF000410">
    <property type="entry name" value="CheR"/>
    <property type="match status" value="1"/>
</dbReference>
<dbReference type="Pfam" id="PF01739">
    <property type="entry name" value="CheR"/>
    <property type="match status" value="1"/>
</dbReference>
<keyword evidence="2 5" id="KW-0489">Methyltransferase</keyword>
<dbReference type="PANTHER" id="PTHR24422">
    <property type="entry name" value="CHEMOTAXIS PROTEIN METHYLTRANSFERASE"/>
    <property type="match status" value="1"/>
</dbReference>
<evidence type="ECO:0000313" key="7">
    <source>
        <dbReference type="EMBL" id="OOY12491.1"/>
    </source>
</evidence>
<dbReference type="Proteomes" id="UP000242224">
    <property type="component" value="Unassembled WGS sequence"/>
</dbReference>
<comment type="function">
    <text evidence="5">Methylation of the membrane-bound methyl-accepting chemotaxis proteins (MCP) to form gamma-glutamyl methyl ester residues in MCP.</text>
</comment>
<evidence type="ECO:0000256" key="2">
    <source>
        <dbReference type="ARBA" id="ARBA00022603"/>
    </source>
</evidence>
<evidence type="ECO:0000256" key="4">
    <source>
        <dbReference type="ARBA" id="ARBA00022691"/>
    </source>
</evidence>
<dbReference type="PROSITE" id="PS50123">
    <property type="entry name" value="CHER"/>
    <property type="match status" value="1"/>
</dbReference>
<dbReference type="EMBL" id="MPZS01000001">
    <property type="protein sequence ID" value="OOY12491.1"/>
    <property type="molecule type" value="Genomic_DNA"/>
</dbReference>
<dbReference type="Pfam" id="PF03705">
    <property type="entry name" value="CheR_N"/>
    <property type="match status" value="1"/>
</dbReference>
<keyword evidence="8" id="KW-1185">Reference proteome</keyword>
<dbReference type="SUPFAM" id="SSF47757">
    <property type="entry name" value="Chemotaxis receptor methyltransferase CheR, N-terminal domain"/>
    <property type="match status" value="1"/>
</dbReference>
<dbReference type="InterPro" id="IPR022642">
    <property type="entry name" value="CheR_C"/>
</dbReference>
<dbReference type="SMART" id="SM00138">
    <property type="entry name" value="MeTrc"/>
    <property type="match status" value="1"/>
</dbReference>
<dbReference type="InterPro" id="IPR036804">
    <property type="entry name" value="CheR_N_sf"/>
</dbReference>
<dbReference type="InterPro" id="IPR029063">
    <property type="entry name" value="SAM-dependent_MTases_sf"/>
</dbReference>